<keyword evidence="2" id="KW-0436">Ligase</keyword>
<reference evidence="2" key="2">
    <citation type="journal article" date="2014" name="ISME J.">
        <title>Microbial stratification in low pH oxic and suboxic macroscopic growths along an acid mine drainage.</title>
        <authorList>
            <person name="Mendez-Garcia C."/>
            <person name="Mesa V."/>
            <person name="Sprenger R.R."/>
            <person name="Richter M."/>
            <person name="Diez M.S."/>
            <person name="Solano J."/>
            <person name="Bargiela R."/>
            <person name="Golyshina O.V."/>
            <person name="Manteca A."/>
            <person name="Ramos J.L."/>
            <person name="Gallego J.R."/>
            <person name="Llorente I."/>
            <person name="Martins Dos Santos V.A."/>
            <person name="Jensen O.N."/>
            <person name="Pelaez A.I."/>
            <person name="Sanchez J."/>
            <person name="Ferrer M."/>
        </authorList>
    </citation>
    <scope>NUCLEOTIDE SEQUENCE</scope>
</reference>
<dbReference type="EMBL" id="AUZZ01006326">
    <property type="protein sequence ID" value="EQD46719.1"/>
    <property type="molecule type" value="Genomic_DNA"/>
</dbReference>
<evidence type="ECO:0000313" key="2">
    <source>
        <dbReference type="EMBL" id="EQD46719.1"/>
    </source>
</evidence>
<feature type="domain" description="AMP-binding enzyme C-terminal" evidence="1">
    <location>
        <begin position="2"/>
        <end position="70"/>
    </location>
</feature>
<proteinExistence type="predicted"/>
<comment type="caution">
    <text evidence="2">The sequence shown here is derived from an EMBL/GenBank/DDBJ whole genome shotgun (WGS) entry which is preliminary data.</text>
</comment>
<protein>
    <submittedName>
        <fullName evidence="2">Fatty-acid--CoA ligase</fullName>
    </submittedName>
</protein>
<evidence type="ECO:0000259" key="1">
    <source>
        <dbReference type="Pfam" id="PF13193"/>
    </source>
</evidence>
<dbReference type="Pfam" id="PF13193">
    <property type="entry name" value="AMP-binding_C"/>
    <property type="match status" value="1"/>
</dbReference>
<dbReference type="InterPro" id="IPR045851">
    <property type="entry name" value="AMP-bd_C_sf"/>
</dbReference>
<reference evidence="2" key="1">
    <citation type="submission" date="2013-08" db="EMBL/GenBank/DDBJ databases">
        <authorList>
            <person name="Mendez C."/>
            <person name="Richter M."/>
            <person name="Ferrer M."/>
            <person name="Sanchez J."/>
        </authorList>
    </citation>
    <scope>NUCLEOTIDE SEQUENCE</scope>
</reference>
<dbReference type="SUPFAM" id="SSF56801">
    <property type="entry name" value="Acetyl-CoA synthetase-like"/>
    <property type="match status" value="1"/>
</dbReference>
<dbReference type="AlphaFoldDB" id="T1B1G1"/>
<sequence>MAEHPGVLDVAVMAKPSEACGETIVAVATSAQGTTITLEDLGALARDLIADHKLARDLVVREIPLNPSGKLPRHMLRSELRDPAPVQP</sequence>
<dbReference type="GO" id="GO:0016874">
    <property type="term" value="F:ligase activity"/>
    <property type="evidence" value="ECO:0007669"/>
    <property type="project" value="UniProtKB-KW"/>
</dbReference>
<dbReference type="InterPro" id="IPR025110">
    <property type="entry name" value="AMP-bd_C"/>
</dbReference>
<name>T1B1G1_9ZZZZ</name>
<organism evidence="2">
    <name type="scientific">mine drainage metagenome</name>
    <dbReference type="NCBI Taxonomy" id="410659"/>
    <lineage>
        <taxon>unclassified sequences</taxon>
        <taxon>metagenomes</taxon>
        <taxon>ecological metagenomes</taxon>
    </lineage>
</organism>
<dbReference type="Gene3D" id="3.30.300.30">
    <property type="match status" value="1"/>
</dbReference>
<gene>
    <name evidence="2" type="ORF">B2A_08777</name>
</gene>
<accession>T1B1G1</accession>